<comment type="cofactor">
    <cofactor evidence="12">
        <name>[4Fe-4S] cluster</name>
        <dbReference type="ChEBI" id="CHEBI:49883"/>
    </cofactor>
    <text evidence="12">Binds 1 [4Fe-4S] cluster per subunit.</text>
</comment>
<feature type="binding site" evidence="12">
    <location>
        <position position="172"/>
    </location>
    <ligand>
        <name>[4Fe-4S] cluster</name>
        <dbReference type="ChEBI" id="CHEBI:49883"/>
    </ligand>
</feature>
<dbReference type="NCBIfam" id="NF006878">
    <property type="entry name" value="PRK09375.1-2"/>
    <property type="match status" value="1"/>
</dbReference>
<dbReference type="GO" id="GO:0046872">
    <property type="term" value="F:metal ion binding"/>
    <property type="evidence" value="ECO:0007669"/>
    <property type="project" value="UniProtKB-KW"/>
</dbReference>
<evidence type="ECO:0000256" key="12">
    <source>
        <dbReference type="HAMAP-Rule" id="MF_00568"/>
    </source>
</evidence>
<dbReference type="Gene3D" id="3.40.50.10800">
    <property type="entry name" value="NadA-like"/>
    <property type="match status" value="3"/>
</dbReference>
<comment type="pathway">
    <text evidence="2 12">Cofactor biosynthesis; NAD(+) biosynthesis; quinolinate from iminoaspartate: step 1/1.</text>
</comment>
<evidence type="ECO:0000256" key="2">
    <source>
        <dbReference type="ARBA" id="ARBA00005065"/>
    </source>
</evidence>
<dbReference type="OrthoDB" id="9801204at2"/>
<evidence type="ECO:0000256" key="11">
    <source>
        <dbReference type="ARBA" id="ARBA00073059"/>
    </source>
</evidence>
<keyword evidence="14" id="KW-1185">Reference proteome</keyword>
<keyword evidence="12" id="KW-0963">Cytoplasm</keyword>
<evidence type="ECO:0000313" key="14">
    <source>
        <dbReference type="Proteomes" id="UP000199611"/>
    </source>
</evidence>
<evidence type="ECO:0000256" key="8">
    <source>
        <dbReference type="ARBA" id="ARBA00023004"/>
    </source>
</evidence>
<dbReference type="UniPathway" id="UPA00253">
    <property type="reaction ID" value="UER00327"/>
</dbReference>
<dbReference type="STRING" id="39841.SAMN05660836_02197"/>
<dbReference type="EMBL" id="FOUU01000008">
    <property type="protein sequence ID" value="SFM98073.1"/>
    <property type="molecule type" value="Genomic_DNA"/>
</dbReference>
<comment type="function">
    <text evidence="1 12">Catalyzes the condensation of iminoaspartate with dihydroxyacetone phosphate to form quinolinate.</text>
</comment>
<dbReference type="InterPro" id="IPR003473">
    <property type="entry name" value="NadA"/>
</dbReference>
<feature type="binding site" evidence="12">
    <location>
        <begin position="198"/>
        <end position="200"/>
    </location>
    <ligand>
        <name>iminosuccinate</name>
        <dbReference type="ChEBI" id="CHEBI:77875"/>
    </ligand>
</feature>
<keyword evidence="9 12" id="KW-0411">Iron-sulfur</keyword>
<evidence type="ECO:0000256" key="1">
    <source>
        <dbReference type="ARBA" id="ARBA00003791"/>
    </source>
</evidence>
<gene>
    <name evidence="12" type="primary">nadA</name>
    <name evidence="13" type="ORF">SAMN05660836_02197</name>
</gene>
<dbReference type="AlphaFoldDB" id="A0A1I4VA69"/>
<evidence type="ECO:0000256" key="7">
    <source>
        <dbReference type="ARBA" id="ARBA00022723"/>
    </source>
</evidence>
<comment type="subcellular location">
    <subcellularLocation>
        <location evidence="12">Cytoplasm</location>
    </subcellularLocation>
</comment>
<feature type="binding site" evidence="12">
    <location>
        <position position="129"/>
    </location>
    <ligand>
        <name>iminosuccinate</name>
        <dbReference type="ChEBI" id="CHEBI:77875"/>
    </ligand>
</feature>
<protein>
    <recommendedName>
        <fullName evidence="11 12">Quinolinate synthase</fullName>
        <ecNumber evidence="3 12">2.5.1.72</ecNumber>
    </recommendedName>
</protein>
<proteinExistence type="inferred from homology"/>
<name>A0A1I4VA69_9BACT</name>
<keyword evidence="4 12" id="KW-0004">4Fe-4S</keyword>
<dbReference type="PANTHER" id="PTHR30573:SF0">
    <property type="entry name" value="QUINOLINATE SYNTHASE, CHLOROPLASTIC"/>
    <property type="match status" value="1"/>
</dbReference>
<keyword evidence="6 12" id="KW-0808">Transferase</keyword>
<keyword evidence="7 12" id="KW-0479">Metal-binding</keyword>
<feature type="binding site" evidence="12">
    <location>
        <position position="24"/>
    </location>
    <ligand>
        <name>iminosuccinate</name>
        <dbReference type="ChEBI" id="CHEBI:77875"/>
    </ligand>
</feature>
<dbReference type="GO" id="GO:0051539">
    <property type="term" value="F:4 iron, 4 sulfur cluster binding"/>
    <property type="evidence" value="ECO:0007669"/>
    <property type="project" value="UniProtKB-KW"/>
</dbReference>
<feature type="binding site" evidence="12">
    <location>
        <position position="215"/>
    </location>
    <ligand>
        <name>iminosuccinate</name>
        <dbReference type="ChEBI" id="CHEBI:77875"/>
    </ligand>
</feature>
<comment type="catalytic activity">
    <reaction evidence="10">
        <text>iminosuccinate + dihydroxyacetone phosphate = quinolinate + phosphate + 2 H2O + H(+)</text>
        <dbReference type="Rhea" id="RHEA:25888"/>
        <dbReference type="ChEBI" id="CHEBI:15377"/>
        <dbReference type="ChEBI" id="CHEBI:15378"/>
        <dbReference type="ChEBI" id="CHEBI:29959"/>
        <dbReference type="ChEBI" id="CHEBI:43474"/>
        <dbReference type="ChEBI" id="CHEBI:57642"/>
        <dbReference type="ChEBI" id="CHEBI:77875"/>
        <dbReference type="EC" id="2.5.1.72"/>
    </reaction>
    <physiologicalReaction direction="left-to-right" evidence="10">
        <dbReference type="Rhea" id="RHEA:25889"/>
    </physiologicalReaction>
</comment>
<keyword evidence="5 12" id="KW-0662">Pyridine nucleotide biosynthesis</keyword>
<evidence type="ECO:0000256" key="6">
    <source>
        <dbReference type="ARBA" id="ARBA00022679"/>
    </source>
</evidence>
<dbReference type="PANTHER" id="PTHR30573">
    <property type="entry name" value="QUINOLINATE SYNTHETASE A"/>
    <property type="match status" value="1"/>
</dbReference>
<dbReference type="EC" id="2.5.1.72" evidence="3 12"/>
<feature type="binding site" evidence="12">
    <location>
        <position position="41"/>
    </location>
    <ligand>
        <name>iminosuccinate</name>
        <dbReference type="ChEBI" id="CHEBI:77875"/>
    </ligand>
</feature>
<dbReference type="InterPro" id="IPR023066">
    <property type="entry name" value="Quinolinate_synth_type2"/>
</dbReference>
<reference evidence="13 14" key="1">
    <citation type="submission" date="2016-10" db="EMBL/GenBank/DDBJ databases">
        <authorList>
            <person name="de Groot N.N."/>
        </authorList>
    </citation>
    <scope>NUCLEOTIDE SEQUENCE [LARGE SCALE GENOMIC DNA]</scope>
    <source>
        <strain evidence="13 14">DSM 9990</strain>
    </source>
</reference>
<organism evidence="13 14">
    <name type="scientific">Thermodesulforhabdus norvegica</name>
    <dbReference type="NCBI Taxonomy" id="39841"/>
    <lineage>
        <taxon>Bacteria</taxon>
        <taxon>Pseudomonadati</taxon>
        <taxon>Thermodesulfobacteriota</taxon>
        <taxon>Syntrophobacteria</taxon>
        <taxon>Syntrophobacterales</taxon>
        <taxon>Thermodesulforhabdaceae</taxon>
        <taxon>Thermodesulforhabdus</taxon>
    </lineage>
</organism>
<sequence length="303" mass="34051">MRNQEIVEKIQKLKEERRAIILAHNYQNPEIQDIADFTGDSLELSRTAAETDASVIVFCGVHFMAETAAILNPERIVLLPRLDAGCPMADMITADDLRKIREKYPDAPIVTYVNSTAEVKALSTVCCTSANVIKVVSSLSNHPLVYMTPDRNLALYASRHVKANIAYWDGYCPIHDGLRAEDVLRARKNHPNAVFIAHPECRPEVIELADHVFSTSGMLRFVEESDHDEFIIGTEVGILYPMKKRAPDKKFHPASERMVCANMKKTTILDVLRALETLEPRVTVPEDVRKNALSAILKMLEMV</sequence>
<feature type="binding site" evidence="12">
    <location>
        <position position="260"/>
    </location>
    <ligand>
        <name>[4Fe-4S] cluster</name>
        <dbReference type="ChEBI" id="CHEBI:49883"/>
    </ligand>
</feature>
<evidence type="ECO:0000313" key="13">
    <source>
        <dbReference type="EMBL" id="SFM98073.1"/>
    </source>
</evidence>
<evidence type="ECO:0000256" key="3">
    <source>
        <dbReference type="ARBA" id="ARBA00012669"/>
    </source>
</evidence>
<evidence type="ECO:0000256" key="5">
    <source>
        <dbReference type="ARBA" id="ARBA00022642"/>
    </source>
</evidence>
<dbReference type="RefSeq" id="WP_093395788.1">
    <property type="nucleotide sequence ID" value="NZ_FOUU01000008.1"/>
</dbReference>
<dbReference type="SUPFAM" id="SSF142754">
    <property type="entry name" value="NadA-like"/>
    <property type="match status" value="1"/>
</dbReference>
<dbReference type="InterPro" id="IPR036094">
    <property type="entry name" value="NadA_sf"/>
</dbReference>
<dbReference type="HAMAP" id="MF_00568">
    <property type="entry name" value="NadA_type2"/>
    <property type="match status" value="1"/>
</dbReference>
<dbReference type="GO" id="GO:0008987">
    <property type="term" value="F:quinolinate synthetase A activity"/>
    <property type="evidence" value="ECO:0007669"/>
    <property type="project" value="UniProtKB-UniRule"/>
</dbReference>
<evidence type="ECO:0000256" key="10">
    <source>
        <dbReference type="ARBA" id="ARBA00050125"/>
    </source>
</evidence>
<dbReference type="NCBIfam" id="TIGR00550">
    <property type="entry name" value="nadA"/>
    <property type="match status" value="1"/>
</dbReference>
<dbReference type="GO" id="GO:0005737">
    <property type="term" value="C:cytoplasm"/>
    <property type="evidence" value="ECO:0007669"/>
    <property type="project" value="UniProtKB-SubCell"/>
</dbReference>
<evidence type="ECO:0000256" key="4">
    <source>
        <dbReference type="ARBA" id="ARBA00022485"/>
    </source>
</evidence>
<comment type="similarity">
    <text evidence="12">Belongs to the quinolinate synthase family. Type 2 subfamily.</text>
</comment>
<evidence type="ECO:0000256" key="9">
    <source>
        <dbReference type="ARBA" id="ARBA00023014"/>
    </source>
</evidence>
<dbReference type="Pfam" id="PF02445">
    <property type="entry name" value="NadA"/>
    <property type="match status" value="1"/>
</dbReference>
<keyword evidence="8 12" id="KW-0408">Iron</keyword>
<feature type="binding site" evidence="12">
    <location>
        <position position="86"/>
    </location>
    <ligand>
        <name>[4Fe-4S] cluster</name>
        <dbReference type="ChEBI" id="CHEBI:49883"/>
    </ligand>
</feature>
<dbReference type="GO" id="GO:0034628">
    <property type="term" value="P:'de novo' NAD+ biosynthetic process from L-aspartate"/>
    <property type="evidence" value="ECO:0007669"/>
    <property type="project" value="TreeGrafter"/>
</dbReference>
<feature type="binding site" evidence="12">
    <location>
        <begin position="112"/>
        <end position="114"/>
    </location>
    <ligand>
        <name>iminosuccinate</name>
        <dbReference type="ChEBI" id="CHEBI:77875"/>
    </ligand>
</feature>
<dbReference type="FunFam" id="3.40.50.10800:FF:000001">
    <property type="entry name" value="Quinolinate synthase A"/>
    <property type="match status" value="1"/>
</dbReference>
<accession>A0A1I4VA69</accession>
<dbReference type="Proteomes" id="UP000199611">
    <property type="component" value="Unassembled WGS sequence"/>
</dbReference>